<protein>
    <recommendedName>
        <fullName evidence="4">DUF2178 domain-containing protein</fullName>
    </recommendedName>
</protein>
<evidence type="ECO:0000313" key="2">
    <source>
        <dbReference type="EMBL" id="KUH34760.1"/>
    </source>
</evidence>
<name>A0A100XZT3_9EURY</name>
<feature type="transmembrane region" description="Helical" evidence="1">
    <location>
        <begin position="31"/>
        <end position="50"/>
    </location>
</feature>
<comment type="caution">
    <text evidence="2">The sequence shown here is derived from an EMBL/GenBank/DDBJ whole genome shotgun (WGS) entry which is preliminary data.</text>
</comment>
<evidence type="ECO:0000256" key="1">
    <source>
        <dbReference type="SAM" id="Phobius"/>
    </source>
</evidence>
<dbReference type="OrthoDB" id="103552at2157"/>
<gene>
    <name evidence="2" type="ORF">APY94_00860</name>
</gene>
<dbReference type="STRING" id="227598.APY94_00860"/>
<keyword evidence="3" id="KW-1185">Reference proteome</keyword>
<feature type="transmembrane region" description="Helical" evidence="1">
    <location>
        <begin position="77"/>
        <end position="97"/>
    </location>
</feature>
<proteinExistence type="predicted"/>
<feature type="transmembrane region" description="Helical" evidence="1">
    <location>
        <begin position="109"/>
        <end position="129"/>
    </location>
</feature>
<dbReference type="EMBL" id="LLYW01000002">
    <property type="protein sequence ID" value="KUH34760.1"/>
    <property type="molecule type" value="Genomic_DNA"/>
</dbReference>
<dbReference type="RefSeq" id="WP_058937843.1">
    <property type="nucleotide sequence ID" value="NZ_LLYW01000002.1"/>
</dbReference>
<evidence type="ECO:0000313" key="3">
    <source>
        <dbReference type="Proteomes" id="UP000053462"/>
    </source>
</evidence>
<keyword evidence="1" id="KW-0812">Transmembrane</keyword>
<reference evidence="2 3" key="1">
    <citation type="submission" date="2015-10" db="EMBL/GenBank/DDBJ databases">
        <title>Draft genome sequence of Thermococcus celericrescens strain DSM 17994.</title>
        <authorList>
            <person name="Hong S.-J."/>
            <person name="Park C.-E."/>
            <person name="Shin J.-H."/>
        </authorList>
    </citation>
    <scope>NUCLEOTIDE SEQUENCE [LARGE SCALE GENOMIC DNA]</scope>
    <source>
        <strain evidence="2 3">DSM 17994</strain>
    </source>
</reference>
<accession>A0A100XZT3</accession>
<keyword evidence="1" id="KW-1133">Transmembrane helix</keyword>
<feature type="transmembrane region" description="Helical" evidence="1">
    <location>
        <begin position="7"/>
        <end position="25"/>
    </location>
</feature>
<sequence length="140" mass="15659">MELTEKWVSVAVACLAAFLVLWWRTGWEGSGALLAAIFALIVANLFLLGWKAWEAKKERGEGFSSRDEVTLYVEGRAAYYAMNAGLWFMLALLWYMWGIHVFGLSLPEPSAPEAITMSALFMALLFLGLKWKFGRTGNLG</sequence>
<dbReference type="Proteomes" id="UP000053462">
    <property type="component" value="Unassembled WGS sequence"/>
</dbReference>
<organism evidence="2 3">
    <name type="scientific">Thermococcus celericrescens</name>
    <dbReference type="NCBI Taxonomy" id="227598"/>
    <lineage>
        <taxon>Archaea</taxon>
        <taxon>Methanobacteriati</taxon>
        <taxon>Methanobacteriota</taxon>
        <taxon>Thermococci</taxon>
        <taxon>Thermococcales</taxon>
        <taxon>Thermococcaceae</taxon>
        <taxon>Thermococcus</taxon>
    </lineage>
</organism>
<dbReference type="AlphaFoldDB" id="A0A100XZT3"/>
<evidence type="ECO:0008006" key="4">
    <source>
        <dbReference type="Google" id="ProtNLM"/>
    </source>
</evidence>
<keyword evidence="1" id="KW-0472">Membrane</keyword>